<dbReference type="AlphaFoldDB" id="A0A8K0MEQ3"/>
<dbReference type="SUPFAM" id="SSF46934">
    <property type="entry name" value="UBA-like"/>
    <property type="match status" value="1"/>
</dbReference>
<dbReference type="CDD" id="cd14349">
    <property type="entry name" value="UBA_CF106"/>
    <property type="match status" value="1"/>
</dbReference>
<dbReference type="PROSITE" id="PS50033">
    <property type="entry name" value="UBX"/>
    <property type="match status" value="1"/>
</dbReference>
<dbReference type="PANTHER" id="PTHR23333:SF45">
    <property type="entry name" value="PLANT UBX DOMAIN-CONTAINING PROTEIN 4-LIKE"/>
    <property type="match status" value="1"/>
</dbReference>
<sequence length="412" mass="44598">MEAEAQESRPQATGDDALINSFCEITSSSKEEANFFLESHNWDLDAAVSTFFDNNNATAIPGAGTVTHPIPNSLSPSRSSDYTPSRSPSRSRSASPTPSRPTYELRSRRGTDKKKADKMPSGSRSRGIRTLADLNLPANDGSGSDSDEPQEYYTGGEKSGMLVQDPAKGDDVDELFKQASQSGAVVGPTEHLQSSSSTKSFSGTARLLSGETVSAAPQPPESVSHTITFWRNGFSIDDGPLRRLDDPENAPFLESIKKSECPRELEPADRRTAVHVNMMRRDEDYPEPAKRNLPFQGVGRTLGSSSSVASSEPTGAAMSFNTAPLPSVGLVVDQSSPSTSIQLRLADGTRMVSRFNYQHTIRDVRAFIDASRPDGPRCYHLQMMGFPPKPLNDLDQTIEQAGIANSVVVQKL</sequence>
<dbReference type="Pfam" id="PF14555">
    <property type="entry name" value="UBA_4"/>
    <property type="match status" value="1"/>
</dbReference>
<dbReference type="InterPro" id="IPR009060">
    <property type="entry name" value="UBA-like_sf"/>
</dbReference>
<keyword evidence="1" id="KW-0833">Ubl conjugation pathway</keyword>
<evidence type="ECO:0000259" key="4">
    <source>
        <dbReference type="PROSITE" id="PS51399"/>
    </source>
</evidence>
<dbReference type="Gene3D" id="1.10.8.10">
    <property type="entry name" value="DNA helicase RuvA subunit, C-terminal domain"/>
    <property type="match status" value="1"/>
</dbReference>
<name>A0A8K0MEQ3_9ROSA</name>
<dbReference type="GO" id="GO:0061025">
    <property type="term" value="P:membrane fusion"/>
    <property type="evidence" value="ECO:0007669"/>
    <property type="project" value="TreeGrafter"/>
</dbReference>
<dbReference type="EMBL" id="VOIH02000006">
    <property type="protein sequence ID" value="KAF3443422.1"/>
    <property type="molecule type" value="Genomic_DNA"/>
</dbReference>
<dbReference type="GO" id="GO:0007030">
    <property type="term" value="P:Golgi organization"/>
    <property type="evidence" value="ECO:0007669"/>
    <property type="project" value="TreeGrafter"/>
</dbReference>
<dbReference type="GO" id="GO:0005634">
    <property type="term" value="C:nucleus"/>
    <property type="evidence" value="ECO:0007669"/>
    <property type="project" value="TreeGrafter"/>
</dbReference>
<proteinExistence type="predicted"/>
<dbReference type="PANTHER" id="PTHR23333">
    <property type="entry name" value="UBX DOMAIN CONTAINING PROTEIN"/>
    <property type="match status" value="1"/>
</dbReference>
<dbReference type="InterPro" id="IPR029071">
    <property type="entry name" value="Ubiquitin-like_domsf"/>
</dbReference>
<evidence type="ECO:0000259" key="3">
    <source>
        <dbReference type="PROSITE" id="PS50033"/>
    </source>
</evidence>
<feature type="domain" description="SEP" evidence="4">
    <location>
        <begin position="222"/>
        <end position="286"/>
    </location>
</feature>
<organism evidence="5 6">
    <name type="scientific">Rhamnella rubrinervis</name>
    <dbReference type="NCBI Taxonomy" id="2594499"/>
    <lineage>
        <taxon>Eukaryota</taxon>
        <taxon>Viridiplantae</taxon>
        <taxon>Streptophyta</taxon>
        <taxon>Embryophyta</taxon>
        <taxon>Tracheophyta</taxon>
        <taxon>Spermatophyta</taxon>
        <taxon>Magnoliopsida</taxon>
        <taxon>eudicotyledons</taxon>
        <taxon>Gunneridae</taxon>
        <taxon>Pentapetalae</taxon>
        <taxon>rosids</taxon>
        <taxon>fabids</taxon>
        <taxon>Rosales</taxon>
        <taxon>Rhamnaceae</taxon>
        <taxon>rhamnoid group</taxon>
        <taxon>Rhamneae</taxon>
        <taxon>Rhamnella</taxon>
    </lineage>
</organism>
<evidence type="ECO:0000256" key="1">
    <source>
        <dbReference type="ARBA" id="ARBA00022786"/>
    </source>
</evidence>
<dbReference type="Pfam" id="PF00789">
    <property type="entry name" value="UBX"/>
    <property type="match status" value="1"/>
</dbReference>
<dbReference type="InterPro" id="IPR012989">
    <property type="entry name" value="SEP_domain"/>
</dbReference>
<dbReference type="Proteomes" id="UP000796880">
    <property type="component" value="Unassembled WGS sequence"/>
</dbReference>
<keyword evidence="6" id="KW-1185">Reference proteome</keyword>
<dbReference type="GO" id="GO:0031468">
    <property type="term" value="P:nuclear membrane reassembly"/>
    <property type="evidence" value="ECO:0007669"/>
    <property type="project" value="TreeGrafter"/>
</dbReference>
<comment type="caution">
    <text evidence="5">The sequence shown here is derived from an EMBL/GenBank/DDBJ whole genome shotgun (WGS) entry which is preliminary data.</text>
</comment>
<dbReference type="InterPro" id="IPR039517">
    <property type="entry name" value="C6orf106_UBA-like"/>
</dbReference>
<feature type="compositionally biased region" description="Basic and acidic residues" evidence="2">
    <location>
        <begin position="103"/>
        <end position="118"/>
    </location>
</feature>
<dbReference type="Pfam" id="PF08059">
    <property type="entry name" value="SEP"/>
    <property type="match status" value="1"/>
</dbReference>
<protein>
    <submittedName>
        <fullName evidence="5">Uncharacterized protein</fullName>
    </submittedName>
</protein>
<evidence type="ECO:0000313" key="6">
    <source>
        <dbReference type="Proteomes" id="UP000796880"/>
    </source>
</evidence>
<feature type="compositionally biased region" description="Low complexity" evidence="2">
    <location>
        <begin position="73"/>
        <end position="102"/>
    </location>
</feature>
<feature type="domain" description="UBX" evidence="3">
    <location>
        <begin position="334"/>
        <end position="411"/>
    </location>
</feature>
<dbReference type="Gene3D" id="3.30.420.210">
    <property type="entry name" value="SEP domain"/>
    <property type="match status" value="1"/>
</dbReference>
<reference evidence="5" key="1">
    <citation type="submission" date="2020-03" db="EMBL/GenBank/DDBJ databases">
        <title>A high-quality chromosome-level genome assembly of a woody plant with both climbing and erect habits, Rhamnella rubrinervis.</title>
        <authorList>
            <person name="Lu Z."/>
            <person name="Yang Y."/>
            <person name="Zhu X."/>
            <person name="Sun Y."/>
        </authorList>
    </citation>
    <scope>NUCLEOTIDE SEQUENCE</scope>
    <source>
        <strain evidence="5">BYM</strain>
        <tissue evidence="5">Leaf</tissue>
    </source>
</reference>
<feature type="region of interest" description="Disordered" evidence="2">
    <location>
        <begin position="60"/>
        <end position="167"/>
    </location>
</feature>
<dbReference type="GO" id="GO:0005829">
    <property type="term" value="C:cytosol"/>
    <property type="evidence" value="ECO:0007669"/>
    <property type="project" value="TreeGrafter"/>
</dbReference>
<evidence type="ECO:0000256" key="2">
    <source>
        <dbReference type="SAM" id="MobiDB-lite"/>
    </source>
</evidence>
<dbReference type="FunFam" id="3.30.420.210:FF:000005">
    <property type="entry name" value="Plant UBX domain-containing protein 4"/>
    <property type="match status" value="1"/>
</dbReference>
<dbReference type="SUPFAM" id="SSF54236">
    <property type="entry name" value="Ubiquitin-like"/>
    <property type="match status" value="1"/>
</dbReference>
<evidence type="ECO:0000313" key="5">
    <source>
        <dbReference type="EMBL" id="KAF3443422.1"/>
    </source>
</evidence>
<gene>
    <name evidence="5" type="ORF">FNV43_RR13104</name>
</gene>
<dbReference type="SMART" id="SM00553">
    <property type="entry name" value="SEP"/>
    <property type="match status" value="1"/>
</dbReference>
<dbReference type="Gene3D" id="3.10.20.90">
    <property type="entry name" value="Phosphatidylinositol 3-kinase Catalytic Subunit, Chain A, domain 1"/>
    <property type="match status" value="1"/>
</dbReference>
<dbReference type="FunFam" id="3.10.20.90:FF:000179">
    <property type="entry name" value="Plant UBX domain-containing protein 4"/>
    <property type="match status" value="1"/>
</dbReference>
<accession>A0A8K0MEQ3</accession>
<dbReference type="FunFam" id="1.10.8.10:FF:000020">
    <property type="entry name" value="NSFL1 (p97) cofactor (p47)"/>
    <property type="match status" value="1"/>
</dbReference>
<dbReference type="GO" id="GO:0043130">
    <property type="term" value="F:ubiquitin binding"/>
    <property type="evidence" value="ECO:0007669"/>
    <property type="project" value="TreeGrafter"/>
</dbReference>
<dbReference type="GO" id="GO:0043161">
    <property type="term" value="P:proteasome-mediated ubiquitin-dependent protein catabolic process"/>
    <property type="evidence" value="ECO:0007669"/>
    <property type="project" value="TreeGrafter"/>
</dbReference>
<dbReference type="CDD" id="cd01770">
    <property type="entry name" value="UBX_UBXN2"/>
    <property type="match status" value="1"/>
</dbReference>
<dbReference type="PROSITE" id="PS51399">
    <property type="entry name" value="SEP"/>
    <property type="match status" value="1"/>
</dbReference>
<dbReference type="GO" id="GO:0051117">
    <property type="term" value="F:ATPase binding"/>
    <property type="evidence" value="ECO:0007669"/>
    <property type="project" value="UniProtKB-ARBA"/>
</dbReference>
<dbReference type="GO" id="GO:0000045">
    <property type="term" value="P:autophagosome assembly"/>
    <property type="evidence" value="ECO:0007669"/>
    <property type="project" value="TreeGrafter"/>
</dbReference>
<dbReference type="OrthoDB" id="25887at2759"/>
<dbReference type="SMART" id="SM00166">
    <property type="entry name" value="UBX"/>
    <property type="match status" value="1"/>
</dbReference>
<dbReference type="InterPro" id="IPR036241">
    <property type="entry name" value="NSFL1C_SEP_dom_sf"/>
</dbReference>
<dbReference type="SUPFAM" id="SSF102848">
    <property type="entry name" value="NSFL1 (p97 ATPase) cofactor p47, SEP domain"/>
    <property type="match status" value="1"/>
</dbReference>
<dbReference type="InterPro" id="IPR001012">
    <property type="entry name" value="UBX_dom"/>
</dbReference>